<sequence length="141" mass="16755">MRRYNLNEEIENIDYWLEIVDKYKIKSEIYIEKARAVFESKKIKVSETNNNSFDFKFLGLDFIAKANISFNKESSKFNDGELNIFHKKNDDFELIISYSFDKIGNIENTFNTDTFALYFYVDFIKMVLNSSTEKGIKFQLL</sequence>
<dbReference type="RefSeq" id="WP_013445738.1">
    <property type="nucleotide sequence ID" value="NC_014734.1"/>
</dbReference>
<name>E4T6M5_PALPW</name>
<reference key="1">
    <citation type="submission" date="2010-11" db="EMBL/GenBank/DDBJ databases">
        <title>The complete genome of Paludibacter propionicigenes DSM 17365.</title>
        <authorList>
            <consortium name="US DOE Joint Genome Institute (JGI-PGF)"/>
            <person name="Lucas S."/>
            <person name="Copeland A."/>
            <person name="Lapidus A."/>
            <person name="Bruce D."/>
            <person name="Goodwin L."/>
            <person name="Pitluck S."/>
            <person name="Kyrpides N."/>
            <person name="Mavromatis K."/>
            <person name="Ivanova N."/>
            <person name="Munk A.C."/>
            <person name="Brettin T."/>
            <person name="Detter J.C."/>
            <person name="Han C."/>
            <person name="Tapia R."/>
            <person name="Land M."/>
            <person name="Hauser L."/>
            <person name="Markowitz V."/>
            <person name="Cheng J.-F."/>
            <person name="Hugenholtz P."/>
            <person name="Woyke T."/>
            <person name="Wu D."/>
            <person name="Gronow S."/>
            <person name="Wellnitz S."/>
            <person name="Brambilla E."/>
            <person name="Klenk H.-P."/>
            <person name="Eisen J.A."/>
        </authorList>
    </citation>
    <scope>NUCLEOTIDE SEQUENCE</scope>
    <source>
        <strain>WB4</strain>
    </source>
</reference>
<protein>
    <submittedName>
        <fullName evidence="1">Uncharacterized protein</fullName>
    </submittedName>
</protein>
<gene>
    <name evidence="1" type="ordered locus">Palpr_2233</name>
</gene>
<dbReference type="STRING" id="694427.Palpr_2233"/>
<dbReference type="EMBL" id="CP002345">
    <property type="protein sequence ID" value="ADQ80369.1"/>
    <property type="molecule type" value="Genomic_DNA"/>
</dbReference>
<dbReference type="Proteomes" id="UP000008718">
    <property type="component" value="Chromosome"/>
</dbReference>
<evidence type="ECO:0000313" key="1">
    <source>
        <dbReference type="EMBL" id="ADQ80369.1"/>
    </source>
</evidence>
<keyword evidence="2" id="KW-1185">Reference proteome</keyword>
<evidence type="ECO:0000313" key="2">
    <source>
        <dbReference type="Proteomes" id="UP000008718"/>
    </source>
</evidence>
<organism evidence="1 2">
    <name type="scientific">Paludibacter propionicigenes (strain DSM 17365 / JCM 13257 / WB4)</name>
    <dbReference type="NCBI Taxonomy" id="694427"/>
    <lineage>
        <taxon>Bacteria</taxon>
        <taxon>Pseudomonadati</taxon>
        <taxon>Bacteroidota</taxon>
        <taxon>Bacteroidia</taxon>
        <taxon>Bacteroidales</taxon>
        <taxon>Paludibacteraceae</taxon>
        <taxon>Paludibacter</taxon>
    </lineage>
</organism>
<dbReference type="KEGG" id="ppn:Palpr_2233"/>
<reference evidence="1 2" key="2">
    <citation type="journal article" date="2011" name="Stand. Genomic Sci.">
        <title>Complete genome sequence of Paludibacter propionicigenes type strain (WB4).</title>
        <authorList>
            <person name="Gronow S."/>
            <person name="Munk C."/>
            <person name="Lapidus A."/>
            <person name="Nolan M."/>
            <person name="Lucas S."/>
            <person name="Hammon N."/>
            <person name="Deshpande S."/>
            <person name="Cheng J.F."/>
            <person name="Tapia R."/>
            <person name="Han C."/>
            <person name="Goodwin L."/>
            <person name="Pitluck S."/>
            <person name="Liolios K."/>
            <person name="Ivanova N."/>
            <person name="Mavromatis K."/>
            <person name="Mikhailova N."/>
            <person name="Pati A."/>
            <person name="Chen A."/>
            <person name="Palaniappan K."/>
            <person name="Land M."/>
            <person name="Hauser L."/>
            <person name="Chang Y.J."/>
            <person name="Jeffries C.D."/>
            <person name="Brambilla E."/>
            <person name="Rohde M."/>
            <person name="Goker M."/>
            <person name="Detter J.C."/>
            <person name="Woyke T."/>
            <person name="Bristow J."/>
            <person name="Eisen J.A."/>
            <person name="Markowitz V."/>
            <person name="Hugenholtz P."/>
            <person name="Kyrpides N.C."/>
            <person name="Klenk H.P."/>
        </authorList>
    </citation>
    <scope>NUCLEOTIDE SEQUENCE [LARGE SCALE GENOMIC DNA]</scope>
    <source>
        <strain evidence="2">DSM 17365 / JCM 13257 / WB4</strain>
    </source>
</reference>
<dbReference type="AlphaFoldDB" id="E4T6M5"/>
<proteinExistence type="predicted"/>
<accession>E4T6M5</accession>
<dbReference type="HOGENOM" id="CLU_1823484_0_0_10"/>